<sequence>MVSAGPLRLDTMVLAKGVSLLDSQAVEIHPLKSNPPTKSTKLRLICSDVSVPLLSVDQVTTGPPPQVTPLFQTKNLEQN</sequence>
<name>A0AAW1EJK2_ZOAVI</name>
<gene>
    <name evidence="1" type="ORF">VZT92_019078</name>
</gene>
<evidence type="ECO:0000313" key="1">
    <source>
        <dbReference type="EMBL" id="KAK9522628.1"/>
    </source>
</evidence>
<dbReference type="AlphaFoldDB" id="A0AAW1EJK2"/>
<protein>
    <submittedName>
        <fullName evidence="1">Uncharacterized protein</fullName>
    </submittedName>
</protein>
<dbReference type="EMBL" id="JBCEZU010000221">
    <property type="protein sequence ID" value="KAK9522628.1"/>
    <property type="molecule type" value="Genomic_DNA"/>
</dbReference>
<proteinExistence type="predicted"/>
<organism evidence="1 2">
    <name type="scientific">Zoarces viviparus</name>
    <name type="common">Viviparous eelpout</name>
    <name type="synonym">Blennius viviparus</name>
    <dbReference type="NCBI Taxonomy" id="48416"/>
    <lineage>
        <taxon>Eukaryota</taxon>
        <taxon>Metazoa</taxon>
        <taxon>Chordata</taxon>
        <taxon>Craniata</taxon>
        <taxon>Vertebrata</taxon>
        <taxon>Euteleostomi</taxon>
        <taxon>Actinopterygii</taxon>
        <taxon>Neopterygii</taxon>
        <taxon>Teleostei</taxon>
        <taxon>Neoteleostei</taxon>
        <taxon>Acanthomorphata</taxon>
        <taxon>Eupercaria</taxon>
        <taxon>Perciformes</taxon>
        <taxon>Cottioidei</taxon>
        <taxon>Zoarcales</taxon>
        <taxon>Zoarcidae</taxon>
        <taxon>Zoarcinae</taxon>
        <taxon>Zoarces</taxon>
    </lineage>
</organism>
<comment type="caution">
    <text evidence="1">The sequence shown here is derived from an EMBL/GenBank/DDBJ whole genome shotgun (WGS) entry which is preliminary data.</text>
</comment>
<keyword evidence="2" id="KW-1185">Reference proteome</keyword>
<reference evidence="1 2" key="1">
    <citation type="journal article" date="2024" name="Genome Biol. Evol.">
        <title>Chromosome-level genome assembly of the viviparous eelpout Zoarces viviparus.</title>
        <authorList>
            <person name="Fuhrmann N."/>
            <person name="Brasseur M.V."/>
            <person name="Bakowski C.E."/>
            <person name="Podsiadlowski L."/>
            <person name="Prost S."/>
            <person name="Krehenwinkel H."/>
            <person name="Mayer C."/>
        </authorList>
    </citation>
    <scope>NUCLEOTIDE SEQUENCE [LARGE SCALE GENOMIC DNA]</scope>
    <source>
        <strain evidence="1">NO-MEL_2022_Ind0_liver</strain>
    </source>
</reference>
<evidence type="ECO:0000313" key="2">
    <source>
        <dbReference type="Proteomes" id="UP001488805"/>
    </source>
</evidence>
<dbReference type="Proteomes" id="UP001488805">
    <property type="component" value="Unassembled WGS sequence"/>
</dbReference>
<accession>A0AAW1EJK2</accession>